<accession>A0A2I7ZJK6</accession>
<evidence type="ECO:0000313" key="2">
    <source>
        <dbReference type="EMBL" id="AUS92791.1"/>
    </source>
</evidence>
<keyword evidence="1" id="KW-1133">Transmembrane helix</keyword>
<evidence type="ECO:0000256" key="1">
    <source>
        <dbReference type="SAM" id="Phobius"/>
    </source>
</evidence>
<name>A0A2I7ZJK6_9BACI</name>
<proteinExistence type="predicted"/>
<sequence>MTFKKAFNIGYVILLISFVLAYFLLPAKHIFTAVLVLTLIFGVFQIALASKYRVNPLILDTYYS</sequence>
<keyword evidence="1" id="KW-0472">Membrane</keyword>
<dbReference type="AlphaFoldDB" id="A0A2I7ZJK6"/>
<feature type="transmembrane region" description="Helical" evidence="1">
    <location>
        <begin position="7"/>
        <end position="24"/>
    </location>
</feature>
<keyword evidence="1" id="KW-0812">Transmembrane</keyword>
<keyword evidence="2" id="KW-0614">Plasmid</keyword>
<feature type="transmembrane region" description="Helical" evidence="1">
    <location>
        <begin position="30"/>
        <end position="49"/>
    </location>
</feature>
<organism evidence="2">
    <name type="scientific">Bacillus glycinifermentans</name>
    <dbReference type="NCBI Taxonomy" id="1664069"/>
    <lineage>
        <taxon>Bacteria</taxon>
        <taxon>Bacillati</taxon>
        <taxon>Bacillota</taxon>
        <taxon>Bacilli</taxon>
        <taxon>Bacillales</taxon>
        <taxon>Bacillaceae</taxon>
        <taxon>Bacillus</taxon>
    </lineage>
</organism>
<dbReference type="EMBL" id="MF996509">
    <property type="protein sequence ID" value="AUS92791.1"/>
    <property type="molecule type" value="Genomic_DNA"/>
</dbReference>
<geneLocation type="plasmid" evidence="2">
    <name>unnamed1</name>
</geneLocation>
<reference evidence="2" key="1">
    <citation type="submission" date="2017-09" db="EMBL/GenBank/DDBJ databases">
        <title>Sequences of three plasmids isolated from Bacillus glycinfermentans NCCP 15922.</title>
        <authorList>
            <person name="Yu W.-S."/>
            <person name="Do H.-N."/>
            <person name="Cheong H.-M."/>
            <person name="Hwang K.-J."/>
        </authorList>
    </citation>
    <scope>NUCLEOTIDE SEQUENCE</scope>
    <source>
        <strain evidence="2">KBN06P03352</strain>
        <plasmid evidence="2">unnamed1</plasmid>
    </source>
</reference>
<protein>
    <submittedName>
        <fullName evidence="2">7-cyano-7-deazaguanine synthase</fullName>
    </submittedName>
</protein>